<name>X1C0I4_9ZZZZ</name>
<feature type="non-terminal residue" evidence="1">
    <location>
        <position position="1"/>
    </location>
</feature>
<sequence>FGLDGVHVTLDFVHTVVRDAFAKGFIPFRWDSSTDVEVGIDWECDDDATGGAVVWGIEYLAIKDNEEVGVAGTEITQAFQGAGAGLMQRNHFNTKLDHDILEADDIIGIRIFRNTTSMDDDLGKTARFLALHLHFIRNKIGQTTVV</sequence>
<protein>
    <submittedName>
        <fullName evidence="1">Uncharacterized protein</fullName>
    </submittedName>
</protein>
<proteinExistence type="predicted"/>
<organism evidence="1">
    <name type="scientific">marine sediment metagenome</name>
    <dbReference type="NCBI Taxonomy" id="412755"/>
    <lineage>
        <taxon>unclassified sequences</taxon>
        <taxon>metagenomes</taxon>
        <taxon>ecological metagenomes</taxon>
    </lineage>
</organism>
<dbReference type="EMBL" id="BART01028073">
    <property type="protein sequence ID" value="GAH00777.1"/>
    <property type="molecule type" value="Genomic_DNA"/>
</dbReference>
<gene>
    <name evidence="1" type="ORF">S01H4_49601</name>
</gene>
<dbReference type="AlphaFoldDB" id="X1C0I4"/>
<accession>X1C0I4</accession>
<comment type="caution">
    <text evidence="1">The sequence shown here is derived from an EMBL/GenBank/DDBJ whole genome shotgun (WGS) entry which is preliminary data.</text>
</comment>
<reference evidence="1" key="1">
    <citation type="journal article" date="2014" name="Front. Microbiol.">
        <title>High frequency of phylogenetically diverse reductive dehalogenase-homologous genes in deep subseafloor sedimentary metagenomes.</title>
        <authorList>
            <person name="Kawai M."/>
            <person name="Futagami T."/>
            <person name="Toyoda A."/>
            <person name="Takaki Y."/>
            <person name="Nishi S."/>
            <person name="Hori S."/>
            <person name="Arai W."/>
            <person name="Tsubouchi T."/>
            <person name="Morono Y."/>
            <person name="Uchiyama I."/>
            <person name="Ito T."/>
            <person name="Fujiyama A."/>
            <person name="Inagaki F."/>
            <person name="Takami H."/>
        </authorList>
    </citation>
    <scope>NUCLEOTIDE SEQUENCE</scope>
    <source>
        <strain evidence="1">Expedition CK06-06</strain>
    </source>
</reference>
<evidence type="ECO:0000313" key="1">
    <source>
        <dbReference type="EMBL" id="GAH00777.1"/>
    </source>
</evidence>